<accession>A0A6A4VED6</accession>
<evidence type="ECO:0000256" key="1">
    <source>
        <dbReference type="SAM" id="SignalP"/>
    </source>
</evidence>
<dbReference type="Pfam" id="PF00059">
    <property type="entry name" value="Lectin_C"/>
    <property type="match status" value="1"/>
</dbReference>
<dbReference type="SMART" id="SM00034">
    <property type="entry name" value="CLECT"/>
    <property type="match status" value="4"/>
</dbReference>
<evidence type="ECO:0000313" key="4">
    <source>
        <dbReference type="Proteomes" id="UP000440578"/>
    </source>
</evidence>
<dbReference type="AlphaFoldDB" id="A0A6A4VED6"/>
<dbReference type="PANTHER" id="PTHR45710">
    <property type="entry name" value="C-TYPE LECTIN DOMAIN-CONTAINING PROTEIN 180"/>
    <property type="match status" value="1"/>
</dbReference>
<name>A0A6A4VED6_AMPAM</name>
<dbReference type="InterPro" id="IPR016186">
    <property type="entry name" value="C-type_lectin-like/link_sf"/>
</dbReference>
<dbReference type="PROSITE" id="PS50041">
    <property type="entry name" value="C_TYPE_LECTIN_2"/>
    <property type="match status" value="2"/>
</dbReference>
<dbReference type="InterPro" id="IPR050828">
    <property type="entry name" value="C-type_lectin/matrix_domain"/>
</dbReference>
<organism evidence="3 4">
    <name type="scientific">Amphibalanus amphitrite</name>
    <name type="common">Striped barnacle</name>
    <name type="synonym">Balanus amphitrite</name>
    <dbReference type="NCBI Taxonomy" id="1232801"/>
    <lineage>
        <taxon>Eukaryota</taxon>
        <taxon>Metazoa</taxon>
        <taxon>Ecdysozoa</taxon>
        <taxon>Arthropoda</taxon>
        <taxon>Crustacea</taxon>
        <taxon>Multicrustacea</taxon>
        <taxon>Cirripedia</taxon>
        <taxon>Thoracica</taxon>
        <taxon>Thoracicalcarea</taxon>
        <taxon>Balanomorpha</taxon>
        <taxon>Balanoidea</taxon>
        <taxon>Balanidae</taxon>
        <taxon>Amphibalaninae</taxon>
        <taxon>Amphibalanus</taxon>
    </lineage>
</organism>
<keyword evidence="1" id="KW-0732">Signal</keyword>
<dbReference type="OrthoDB" id="7950296at2759"/>
<evidence type="ECO:0000259" key="2">
    <source>
        <dbReference type="PROSITE" id="PS50041"/>
    </source>
</evidence>
<feature type="signal peptide" evidence="1">
    <location>
        <begin position="1"/>
        <end position="20"/>
    </location>
</feature>
<dbReference type="SUPFAM" id="SSF56436">
    <property type="entry name" value="C-type lectin-like"/>
    <property type="match status" value="4"/>
</dbReference>
<feature type="chain" id="PRO_5025695376" evidence="1">
    <location>
        <begin position="21"/>
        <end position="825"/>
    </location>
</feature>
<gene>
    <name evidence="3" type="primary">CD209_0</name>
    <name evidence="3" type="ORF">FJT64_012845</name>
</gene>
<dbReference type="InterPro" id="IPR001304">
    <property type="entry name" value="C-type_lectin-like"/>
</dbReference>
<keyword evidence="4" id="KW-1185">Reference proteome</keyword>
<dbReference type="PANTHER" id="PTHR45710:SF26">
    <property type="entry name" value="RH26557P"/>
    <property type="match status" value="1"/>
</dbReference>
<dbReference type="Gene3D" id="3.10.100.10">
    <property type="entry name" value="Mannose-Binding Protein A, subunit A"/>
    <property type="match status" value="4"/>
</dbReference>
<feature type="domain" description="C-type lectin" evidence="2">
    <location>
        <begin position="705"/>
        <end position="818"/>
    </location>
</feature>
<dbReference type="EMBL" id="VIIS01002080">
    <property type="protein sequence ID" value="KAF0288758.1"/>
    <property type="molecule type" value="Genomic_DNA"/>
</dbReference>
<proteinExistence type="predicted"/>
<comment type="caution">
    <text evidence="3">The sequence shown here is derived from an EMBL/GenBank/DDBJ whole genome shotgun (WGS) entry which is preliminary data.</text>
</comment>
<evidence type="ECO:0000313" key="3">
    <source>
        <dbReference type="EMBL" id="KAF0288758.1"/>
    </source>
</evidence>
<feature type="domain" description="C-type lectin" evidence="2">
    <location>
        <begin position="235"/>
        <end position="302"/>
    </location>
</feature>
<dbReference type="Proteomes" id="UP000440578">
    <property type="component" value="Unassembled WGS sequence"/>
</dbReference>
<dbReference type="InterPro" id="IPR016187">
    <property type="entry name" value="CTDL_fold"/>
</dbReference>
<protein>
    <submittedName>
        <fullName evidence="3">CD209 antigen</fullName>
    </submittedName>
</protein>
<sequence length="825" mass="89512">MDALRPSAVLLLSCALLAGASYVRRLDVFSAGPLSESAAPSRLSCAAWCNRTSGCVGFTFTDGGQCQLFNQVYNSAADTSAMMSVDYSRPSMSPCPTGWFPFRDRCFFRGVFDTAQIWDAHRAACQSLGEQSDLAVPDDVQENSWLLYHPSRSTSGEFIGVKLENGAFTGPDGAAVSFQLPMVSSPKDPGHVNVRVNHAINYNAWGSSKTMSLYICEAPSHCQLTSPCPAGWLFVDDYCYHYVSTAMAWQAADDHCAGLQPGARLSPVINMETFKLVYYSLGLVSSTWAGISDTEVEGTWNYLTEAAANELQLQGEDEDVDLETVNGSSQVRMKKTQVQLSSVDEGYKAKLSAFVIKDLSSASTKIDWNLMKDRWDHMKKIPFPTVSRKGGIDMLIGLTGDTMSLFLPEETIQGPPGDPVAVKTPLGWTAFGPVSGAEMESIKTLRTHIRSKLKVENQEEIKAMREMTELEVIGVREQKEKILCALLAGASYVRRLDVFSAGPLSESAAPSRLSCAAWCNRTSGCVDFTFTDGGQCQVFNQVYNSAADTSAMMSVDYSRPSMSPCPTGWFPFRDRCFFRGVFDTAQIWDAHRAACQSLGEQCDLAVPDDVQENSWLLYHPSRSTSGEFIGVKLENGAFTGPDGAAVSFQLPMVSSPQDPGHVNVRVNHAIDYNAWGSSKTMSLYICEAPSHCQLTSPCPAGWLFVDDYCYHYVSTAMAWQAADDHCAGLQPGARLSPVINMETFKLVYFSLGLASSTWAGISDTEVEGTWKSVDGSTSSFAWRSTSEPNGGTAENCVEMSTSGGNDAGCSGGRAFVCRVLAGVCG</sequence>
<reference evidence="3 4" key="1">
    <citation type="submission" date="2019-07" db="EMBL/GenBank/DDBJ databases">
        <title>Draft genome assembly of a fouling barnacle, Amphibalanus amphitrite (Darwin, 1854): The first reference genome for Thecostraca.</title>
        <authorList>
            <person name="Kim W."/>
        </authorList>
    </citation>
    <scope>NUCLEOTIDE SEQUENCE [LARGE SCALE GENOMIC DNA]</scope>
    <source>
        <strain evidence="3">SNU_AA5</strain>
        <tissue evidence="3">Soma without cirri and trophi</tissue>
    </source>
</reference>